<dbReference type="EnsemblMetazoa" id="XM_020007790.1">
    <property type="protein sequence ID" value="XP_019863349.1"/>
    <property type="gene ID" value="LOC109592310"/>
</dbReference>
<protein>
    <submittedName>
        <fullName evidence="1">Uncharacterized protein</fullName>
    </submittedName>
</protein>
<dbReference type="Proteomes" id="UP000007879">
    <property type="component" value="Unassembled WGS sequence"/>
</dbReference>
<organism evidence="1 2">
    <name type="scientific">Amphimedon queenslandica</name>
    <name type="common">Sponge</name>
    <dbReference type="NCBI Taxonomy" id="400682"/>
    <lineage>
        <taxon>Eukaryota</taxon>
        <taxon>Metazoa</taxon>
        <taxon>Porifera</taxon>
        <taxon>Demospongiae</taxon>
        <taxon>Heteroscleromorpha</taxon>
        <taxon>Haplosclerida</taxon>
        <taxon>Niphatidae</taxon>
        <taxon>Amphimedon</taxon>
    </lineage>
</organism>
<dbReference type="KEGG" id="aqu:109592310"/>
<dbReference type="GO" id="GO:0031267">
    <property type="term" value="F:small GTPase binding"/>
    <property type="evidence" value="ECO:0007669"/>
    <property type="project" value="InterPro"/>
</dbReference>
<dbReference type="RefSeq" id="XP_019863349.1">
    <property type="nucleotide sequence ID" value="XM_020007790.1"/>
</dbReference>
<accession>A0AAN0K2F5</accession>
<dbReference type="AlphaFoldDB" id="A0AAN0K2F5"/>
<keyword evidence="2" id="KW-1185">Reference proteome</keyword>
<dbReference type="PIRSF" id="PIRSF008153">
    <property type="entry name" value="FMR1_interacting"/>
    <property type="match status" value="1"/>
</dbReference>
<dbReference type="Pfam" id="PF05994">
    <property type="entry name" value="FragX_IP"/>
    <property type="match status" value="1"/>
</dbReference>
<dbReference type="InterPro" id="IPR008081">
    <property type="entry name" value="Cytoplasmic_FMR1-int"/>
</dbReference>
<reference evidence="2" key="1">
    <citation type="journal article" date="2010" name="Nature">
        <title>The Amphimedon queenslandica genome and the evolution of animal complexity.</title>
        <authorList>
            <person name="Srivastava M."/>
            <person name="Simakov O."/>
            <person name="Chapman J."/>
            <person name="Fahey B."/>
            <person name="Gauthier M.E."/>
            <person name="Mitros T."/>
            <person name="Richards G.S."/>
            <person name="Conaco C."/>
            <person name="Dacre M."/>
            <person name="Hellsten U."/>
            <person name="Larroux C."/>
            <person name="Putnam N.H."/>
            <person name="Stanke M."/>
            <person name="Adamska M."/>
            <person name="Darling A."/>
            <person name="Degnan S.M."/>
            <person name="Oakley T.H."/>
            <person name="Plachetzki D.C."/>
            <person name="Zhai Y."/>
            <person name="Adamski M."/>
            <person name="Calcino A."/>
            <person name="Cummins S.F."/>
            <person name="Goodstein D.M."/>
            <person name="Harris C."/>
            <person name="Jackson D.J."/>
            <person name="Leys S.P."/>
            <person name="Shu S."/>
            <person name="Woodcroft B.J."/>
            <person name="Vervoort M."/>
            <person name="Kosik K.S."/>
            <person name="Manning G."/>
            <person name="Degnan B.M."/>
            <person name="Rokhsar D.S."/>
        </authorList>
    </citation>
    <scope>NUCLEOTIDE SEQUENCE [LARGE SCALE GENOMIC DNA]</scope>
</reference>
<dbReference type="GO" id="GO:0030833">
    <property type="term" value="P:regulation of actin filament polymerization"/>
    <property type="evidence" value="ECO:0007669"/>
    <property type="project" value="InterPro"/>
</dbReference>
<dbReference type="PANTHER" id="PTHR12195">
    <property type="entry name" value="CYTOPLASMIC FMR1-INTERACTING PROTEIN-RELATED"/>
    <property type="match status" value="1"/>
</dbReference>
<name>A0AAN0K2F5_AMPQE</name>
<evidence type="ECO:0000313" key="2">
    <source>
        <dbReference type="Proteomes" id="UP000007879"/>
    </source>
</evidence>
<proteinExistence type="predicted"/>
<sequence length="170" mass="19900">AIGYGMVLLDGNVVNINRLKKLNISRVDKLFKLLPVAPLYGDVQIRFADWIRQLPHYDQSKWTCTSEQQEEKVTVAIQNRVEVIRSEHVRFISELARYNNEIITKKQFELNDQRAKELTEMAQQGIKLLTSWTTAVMELYSWKLLHPTNEYDNKECPKDAEAYERVSLVE</sequence>
<dbReference type="GeneID" id="109592310"/>
<reference evidence="1" key="2">
    <citation type="submission" date="2024-06" db="UniProtKB">
        <authorList>
            <consortium name="EnsemblMetazoa"/>
        </authorList>
    </citation>
    <scope>IDENTIFICATION</scope>
</reference>
<evidence type="ECO:0000313" key="1">
    <source>
        <dbReference type="EnsemblMetazoa" id="XP_019863349.1"/>
    </source>
</evidence>